<keyword evidence="1" id="KW-0812">Transmembrane</keyword>
<evidence type="ECO:0000256" key="1">
    <source>
        <dbReference type="SAM" id="Phobius"/>
    </source>
</evidence>
<evidence type="ECO:0000313" key="3">
    <source>
        <dbReference type="Proteomes" id="UP000292052"/>
    </source>
</evidence>
<protein>
    <submittedName>
        <fullName evidence="2">Uncharacterized protein</fullName>
    </submittedName>
</protein>
<accession>A0A482VNN8</accession>
<gene>
    <name evidence="2" type="ORF">BDFB_001648</name>
</gene>
<feature type="transmembrane region" description="Helical" evidence="1">
    <location>
        <begin position="153"/>
        <end position="173"/>
    </location>
</feature>
<comment type="caution">
    <text evidence="2">The sequence shown here is derived from an EMBL/GenBank/DDBJ whole genome shotgun (WGS) entry which is preliminary data.</text>
</comment>
<keyword evidence="3" id="KW-1185">Reference proteome</keyword>
<organism evidence="2 3">
    <name type="scientific">Asbolus verrucosus</name>
    <name type="common">Desert ironclad beetle</name>
    <dbReference type="NCBI Taxonomy" id="1661398"/>
    <lineage>
        <taxon>Eukaryota</taxon>
        <taxon>Metazoa</taxon>
        <taxon>Ecdysozoa</taxon>
        <taxon>Arthropoda</taxon>
        <taxon>Hexapoda</taxon>
        <taxon>Insecta</taxon>
        <taxon>Pterygota</taxon>
        <taxon>Neoptera</taxon>
        <taxon>Endopterygota</taxon>
        <taxon>Coleoptera</taxon>
        <taxon>Polyphaga</taxon>
        <taxon>Cucujiformia</taxon>
        <taxon>Tenebrionidae</taxon>
        <taxon>Pimeliinae</taxon>
        <taxon>Asbolus</taxon>
    </lineage>
</organism>
<feature type="transmembrane region" description="Helical" evidence="1">
    <location>
        <begin position="118"/>
        <end position="141"/>
    </location>
</feature>
<reference evidence="2 3" key="1">
    <citation type="submission" date="2017-03" db="EMBL/GenBank/DDBJ databases">
        <title>Genome of the blue death feigning beetle - Asbolus verrucosus.</title>
        <authorList>
            <person name="Rider S.D."/>
        </authorList>
    </citation>
    <scope>NUCLEOTIDE SEQUENCE [LARGE SCALE GENOMIC DNA]</scope>
    <source>
        <strain evidence="2">Butters</strain>
        <tissue evidence="2">Head and leg muscle</tissue>
    </source>
</reference>
<name>A0A482VNN8_ASBVE</name>
<dbReference type="EMBL" id="QDEB01081254">
    <property type="protein sequence ID" value="RZC34313.1"/>
    <property type="molecule type" value="Genomic_DNA"/>
</dbReference>
<dbReference type="AlphaFoldDB" id="A0A482VNN8"/>
<evidence type="ECO:0000313" key="2">
    <source>
        <dbReference type="EMBL" id="RZC34313.1"/>
    </source>
</evidence>
<dbReference type="Proteomes" id="UP000292052">
    <property type="component" value="Unassembled WGS sequence"/>
</dbReference>
<dbReference type="OrthoDB" id="6763876at2759"/>
<keyword evidence="1" id="KW-1133">Transmembrane helix</keyword>
<keyword evidence="1" id="KW-0472">Membrane</keyword>
<sequence length="212" mass="24865">MDSNAKDKIKGFFQKVPDSSSPDCAHVINCDSDLYLRRMVRLILNNAYLDKKDLVGYFTGHLNIKLSAKEYEFLVHFSQSDESKEEAFKEVNSIFEVAFQKTSFDQYKEMILTFEEELYFLIFNPTTGGLVSACLVLYITYKLLRARFTWKSILKYLIFINYVADFIITYLHIIQDEEINKMVNLKQLGTIPPECDPQKLSWWNYMKTHVGK</sequence>
<proteinExistence type="predicted"/>
<dbReference type="STRING" id="1661398.A0A482VNN8"/>